<dbReference type="AlphaFoldDB" id="A0A511YSQ2"/>
<name>A0A511YSQ2_9FLAO</name>
<dbReference type="Proteomes" id="UP000321863">
    <property type="component" value="Unassembled WGS sequence"/>
</dbReference>
<evidence type="ECO:0008006" key="3">
    <source>
        <dbReference type="Google" id="ProtNLM"/>
    </source>
</evidence>
<dbReference type="InterPro" id="IPR005901">
    <property type="entry name" value="GLPGLI"/>
</dbReference>
<dbReference type="NCBIfam" id="TIGR01200">
    <property type="entry name" value="GLPGLI"/>
    <property type="match status" value="1"/>
</dbReference>
<sequence>MRFTYNYKVVSDTLKKNVVSNEIVVLDFYNKDQRSVFTGLKHIISDSTMTEDSKKGIMSFPDASAKVRYVVEKISNRNLIYFYTPNHMQDAVLKVNDERKMKWEITNEHENILGYQTQKATTFFAGRQWTAWFTNEISIPDGPYKFHGLPGLILKISDRTNTHSFEIISVQKQKSNYFILNDETYKDAKKITLKEYEKIPKNPFEQFKIKLLRDGVFHSNEERQKFLKDIDAQIEESKIHDNNPIEFYIKNDEI</sequence>
<evidence type="ECO:0000313" key="2">
    <source>
        <dbReference type="Proteomes" id="UP000321863"/>
    </source>
</evidence>
<proteinExistence type="predicted"/>
<evidence type="ECO:0000313" key="1">
    <source>
        <dbReference type="EMBL" id="GEN78231.1"/>
    </source>
</evidence>
<organism evidence="1 2">
    <name type="scientific">Chryseobacterium hagamense</name>
    <dbReference type="NCBI Taxonomy" id="395935"/>
    <lineage>
        <taxon>Bacteria</taxon>
        <taxon>Pseudomonadati</taxon>
        <taxon>Bacteroidota</taxon>
        <taxon>Flavobacteriia</taxon>
        <taxon>Flavobacteriales</taxon>
        <taxon>Weeksellaceae</taxon>
        <taxon>Chryseobacterium group</taxon>
        <taxon>Chryseobacterium</taxon>
    </lineage>
</organism>
<keyword evidence="2" id="KW-1185">Reference proteome</keyword>
<reference evidence="1 2" key="1">
    <citation type="submission" date="2019-07" db="EMBL/GenBank/DDBJ databases">
        <title>Whole genome shotgun sequence of Chryseobacterium hagamense NBRC 105253.</title>
        <authorList>
            <person name="Hosoyama A."/>
            <person name="Uohara A."/>
            <person name="Ohji S."/>
            <person name="Ichikawa N."/>
        </authorList>
    </citation>
    <scope>NUCLEOTIDE SEQUENCE [LARGE SCALE GENOMIC DNA]</scope>
    <source>
        <strain evidence="1 2">NBRC 105253</strain>
    </source>
</reference>
<protein>
    <recommendedName>
        <fullName evidence="3">GLPGLI family protein</fullName>
    </recommendedName>
</protein>
<comment type="caution">
    <text evidence="1">The sequence shown here is derived from an EMBL/GenBank/DDBJ whole genome shotgun (WGS) entry which is preliminary data.</text>
</comment>
<accession>A0A511YSQ2</accession>
<gene>
    <name evidence="1" type="ORF">CHA01nite_39710</name>
</gene>
<dbReference type="EMBL" id="BJYJ01000064">
    <property type="protein sequence ID" value="GEN78231.1"/>
    <property type="molecule type" value="Genomic_DNA"/>
</dbReference>
<dbReference type="Pfam" id="PF22252">
    <property type="entry name" value="PNGase_F-II_N"/>
    <property type="match status" value="1"/>
</dbReference>